<dbReference type="InterPro" id="IPR046848">
    <property type="entry name" value="E_motif"/>
</dbReference>
<dbReference type="GO" id="GO:0009451">
    <property type="term" value="P:RNA modification"/>
    <property type="evidence" value="ECO:0000318"/>
    <property type="project" value="GO_Central"/>
</dbReference>
<protein>
    <submittedName>
        <fullName evidence="4">Pentatricopeptide repeat-containing protein At3g14730-like</fullName>
    </submittedName>
</protein>
<dbReference type="NCBIfam" id="TIGR00756">
    <property type="entry name" value="PPR"/>
    <property type="match status" value="4"/>
</dbReference>
<dbReference type="SUPFAM" id="SSF48452">
    <property type="entry name" value="TPR-like"/>
    <property type="match status" value="1"/>
</dbReference>
<gene>
    <name evidence="4" type="primary">LOC107775002</name>
</gene>
<reference evidence="4" key="2">
    <citation type="submission" date="2025-08" db="UniProtKB">
        <authorList>
            <consortium name="RefSeq"/>
        </authorList>
    </citation>
    <scope>IDENTIFICATION</scope>
    <source>
        <tissue evidence="4">Leaf</tissue>
    </source>
</reference>
<organism evidence="3 4">
    <name type="scientific">Nicotiana tabacum</name>
    <name type="common">Common tobacco</name>
    <dbReference type="NCBI Taxonomy" id="4097"/>
    <lineage>
        <taxon>Eukaryota</taxon>
        <taxon>Viridiplantae</taxon>
        <taxon>Streptophyta</taxon>
        <taxon>Embryophyta</taxon>
        <taxon>Tracheophyta</taxon>
        <taxon>Spermatophyta</taxon>
        <taxon>Magnoliopsida</taxon>
        <taxon>eudicotyledons</taxon>
        <taxon>Gunneridae</taxon>
        <taxon>Pentapetalae</taxon>
        <taxon>asterids</taxon>
        <taxon>lamiids</taxon>
        <taxon>Solanales</taxon>
        <taxon>Solanaceae</taxon>
        <taxon>Nicotianoideae</taxon>
        <taxon>Nicotianeae</taxon>
        <taxon>Nicotiana</taxon>
    </lineage>
</organism>
<evidence type="ECO:0000313" key="3">
    <source>
        <dbReference type="Proteomes" id="UP000790787"/>
    </source>
</evidence>
<dbReference type="OrthoDB" id="631241at2759"/>
<feature type="repeat" description="PPR" evidence="2">
    <location>
        <begin position="301"/>
        <end position="335"/>
    </location>
</feature>
<evidence type="ECO:0000256" key="1">
    <source>
        <dbReference type="ARBA" id="ARBA00022737"/>
    </source>
</evidence>
<dbReference type="PROSITE" id="PS51375">
    <property type="entry name" value="PPR"/>
    <property type="match status" value="4"/>
</dbReference>
<dbReference type="Pfam" id="PF20431">
    <property type="entry name" value="E_motif"/>
    <property type="match status" value="1"/>
</dbReference>
<dbReference type="AlphaFoldDB" id="A0A1S3YDD9"/>
<dbReference type="PANTHER" id="PTHR47926:SF498">
    <property type="entry name" value="PENTATRICOPEPTIDE REPEAT-CONTAINING PROTEIN"/>
    <property type="match status" value="1"/>
</dbReference>
<name>A0A1S3YDD9_TOBAC</name>
<dbReference type="FunFam" id="1.25.40.10:FF:000627">
    <property type="entry name" value="Pentatricopeptide repeat-containing protein"/>
    <property type="match status" value="1"/>
</dbReference>
<dbReference type="OMA" id="ACDGAMD"/>
<dbReference type="Pfam" id="PF01535">
    <property type="entry name" value="PPR"/>
    <property type="match status" value="3"/>
</dbReference>
<dbReference type="PANTHER" id="PTHR47926">
    <property type="entry name" value="PENTATRICOPEPTIDE REPEAT-CONTAINING PROTEIN"/>
    <property type="match status" value="1"/>
</dbReference>
<proteinExistence type="predicted"/>
<dbReference type="SMR" id="A0A1S3YDD9"/>
<dbReference type="InterPro" id="IPR002885">
    <property type="entry name" value="PPR_rpt"/>
</dbReference>
<dbReference type="InterPro" id="IPR011990">
    <property type="entry name" value="TPR-like_helical_dom_sf"/>
</dbReference>
<feature type="repeat" description="PPR" evidence="2">
    <location>
        <begin position="101"/>
        <end position="135"/>
    </location>
</feature>
<reference evidence="3" key="1">
    <citation type="journal article" date="2014" name="Nat. Commun.">
        <title>The tobacco genome sequence and its comparison with those of tomato and potato.</title>
        <authorList>
            <person name="Sierro N."/>
            <person name="Battey J.N."/>
            <person name="Ouadi S."/>
            <person name="Bakaher N."/>
            <person name="Bovet L."/>
            <person name="Willig A."/>
            <person name="Goepfert S."/>
            <person name="Peitsch M.C."/>
            <person name="Ivanov N.V."/>
        </authorList>
    </citation>
    <scope>NUCLEOTIDE SEQUENCE [LARGE SCALE GENOMIC DNA]</scope>
</reference>
<dbReference type="Proteomes" id="UP000790787">
    <property type="component" value="Chromosome 18"/>
</dbReference>
<dbReference type="KEGG" id="nta:107775002"/>
<evidence type="ECO:0000256" key="2">
    <source>
        <dbReference type="PROSITE-ProRule" id="PRU00708"/>
    </source>
</evidence>
<sequence>MSQRTFLLKSLSIFKAQCQYSNSFSSISYKSFDLKTCIVSLQSCANDKNLTGGKQVHCHMLRFGHLNLSPLPTTSLINMYSKCNSLSYALSVFYASPLGHNVFAYNAIIAGLIANDLNKRAFEFYCQMRVVDIVPDKFTFPCVLKACCNVVDVKKIHGLVFKLGLEVDLFIGSALLHSYLIYGMVDFALDVFEELLERDDVVLWNAMINGYAQTGEFNSALMVFRWMIEDGVVPNRFTITGVLSALANYGEVYNGKVIHGFVIKKGFDLGVAISNALIDMYGKCRCVTEALEVFETMVERDIFSWNSVICVHEQCGDHDGTLRLFKRMLSAGVRPDLVTVTTTLPACAHLAALRHGREIHAYMIVNGVRKDADYREYDDTYIDNAILDMYAKCGSMREAQLICDMMNYKDVASWNIMIKGYGMHGFGIKALELFSDMCKAELRPDDVTFVGVLSACSHSGLIKQGKEFLAQMQPKYGVVPSIEHYTSVIDMLGRAGQLEAAYELLLAMPIKANSVVWRAFLAACRLHGNSDLAEVAAKQVLDLEPEHCGSYVILSNIYGQTGRYEEVLEVRDTMRLQNVRKTPGCSWIELNNGVHVFITADKSHPEGNLIYAGLNSLTARLREHGYTPESDALESSP</sequence>
<evidence type="ECO:0000313" key="4">
    <source>
        <dbReference type="RefSeq" id="XP_016450149.1"/>
    </source>
</evidence>
<feature type="repeat" description="PPR" evidence="2">
    <location>
        <begin position="410"/>
        <end position="444"/>
    </location>
</feature>
<feature type="repeat" description="PPR" evidence="2">
    <location>
        <begin position="200"/>
        <end position="234"/>
    </location>
</feature>
<dbReference type="Pfam" id="PF13041">
    <property type="entry name" value="PPR_2"/>
    <property type="match status" value="4"/>
</dbReference>
<dbReference type="GeneID" id="107775002"/>
<dbReference type="FunFam" id="1.25.40.10:FF:000366">
    <property type="entry name" value="Pentatricopeptide (PPR) repeat-containing protein"/>
    <property type="match status" value="1"/>
</dbReference>
<keyword evidence="3" id="KW-1185">Reference proteome</keyword>
<dbReference type="GO" id="GO:0003723">
    <property type="term" value="F:RNA binding"/>
    <property type="evidence" value="ECO:0007669"/>
    <property type="project" value="InterPro"/>
</dbReference>
<accession>A0A1S3YDD9</accession>
<dbReference type="InterPro" id="IPR046960">
    <property type="entry name" value="PPR_At4g14850-like_plant"/>
</dbReference>
<keyword evidence="1" id="KW-0677">Repeat</keyword>
<dbReference type="RefSeq" id="XP_016450149.1">
    <property type="nucleotide sequence ID" value="XM_016594663.1"/>
</dbReference>
<dbReference type="FunFam" id="1.25.40.10:FF:000031">
    <property type="entry name" value="Pentatricopeptide repeat-containing protein mitochondrial"/>
    <property type="match status" value="1"/>
</dbReference>
<dbReference type="RefSeq" id="XP_016450149.1">
    <property type="nucleotide sequence ID" value="XM_016594663.2"/>
</dbReference>
<dbReference type="Gene3D" id="1.25.40.10">
    <property type="entry name" value="Tetratricopeptide repeat domain"/>
    <property type="match status" value="5"/>
</dbReference>
<dbReference type="PaxDb" id="4097-A0A1S3YDD9"/>